<gene>
    <name evidence="2" type="ORF">AAFF_G00093580</name>
</gene>
<keyword evidence="3" id="KW-1185">Reference proteome</keyword>
<evidence type="ECO:0000313" key="3">
    <source>
        <dbReference type="Proteomes" id="UP001221898"/>
    </source>
</evidence>
<organism evidence="2 3">
    <name type="scientific">Aldrovandia affinis</name>
    <dbReference type="NCBI Taxonomy" id="143900"/>
    <lineage>
        <taxon>Eukaryota</taxon>
        <taxon>Metazoa</taxon>
        <taxon>Chordata</taxon>
        <taxon>Craniata</taxon>
        <taxon>Vertebrata</taxon>
        <taxon>Euteleostomi</taxon>
        <taxon>Actinopterygii</taxon>
        <taxon>Neopterygii</taxon>
        <taxon>Teleostei</taxon>
        <taxon>Notacanthiformes</taxon>
        <taxon>Halosauridae</taxon>
        <taxon>Aldrovandia</taxon>
    </lineage>
</organism>
<feature type="region of interest" description="Disordered" evidence="1">
    <location>
        <begin position="32"/>
        <end position="61"/>
    </location>
</feature>
<evidence type="ECO:0000256" key="1">
    <source>
        <dbReference type="SAM" id="MobiDB-lite"/>
    </source>
</evidence>
<protein>
    <submittedName>
        <fullName evidence="2">Uncharacterized protein</fullName>
    </submittedName>
</protein>
<reference evidence="2" key="1">
    <citation type="journal article" date="2023" name="Science">
        <title>Genome structures resolve the early diversification of teleost fishes.</title>
        <authorList>
            <person name="Parey E."/>
            <person name="Louis A."/>
            <person name="Montfort J."/>
            <person name="Bouchez O."/>
            <person name="Roques C."/>
            <person name="Iampietro C."/>
            <person name="Lluch J."/>
            <person name="Castinel A."/>
            <person name="Donnadieu C."/>
            <person name="Desvignes T."/>
            <person name="Floi Bucao C."/>
            <person name="Jouanno E."/>
            <person name="Wen M."/>
            <person name="Mejri S."/>
            <person name="Dirks R."/>
            <person name="Jansen H."/>
            <person name="Henkel C."/>
            <person name="Chen W.J."/>
            <person name="Zahm M."/>
            <person name="Cabau C."/>
            <person name="Klopp C."/>
            <person name="Thompson A.W."/>
            <person name="Robinson-Rechavi M."/>
            <person name="Braasch I."/>
            <person name="Lecointre G."/>
            <person name="Bobe J."/>
            <person name="Postlethwait J.H."/>
            <person name="Berthelot C."/>
            <person name="Roest Crollius H."/>
            <person name="Guiguen Y."/>
        </authorList>
    </citation>
    <scope>NUCLEOTIDE SEQUENCE</scope>
    <source>
        <strain evidence="2">NC1722</strain>
    </source>
</reference>
<accession>A0AAD7T3Z4</accession>
<name>A0AAD7T3Z4_9TELE</name>
<dbReference type="EMBL" id="JAINUG010000016">
    <property type="protein sequence ID" value="KAJ8413362.1"/>
    <property type="molecule type" value="Genomic_DNA"/>
</dbReference>
<dbReference type="Proteomes" id="UP001221898">
    <property type="component" value="Unassembled WGS sequence"/>
</dbReference>
<evidence type="ECO:0000313" key="2">
    <source>
        <dbReference type="EMBL" id="KAJ8413362.1"/>
    </source>
</evidence>
<proteinExistence type="predicted"/>
<dbReference type="AlphaFoldDB" id="A0AAD7T3Z4"/>
<comment type="caution">
    <text evidence="2">The sequence shown here is derived from an EMBL/GenBank/DDBJ whole genome shotgun (WGS) entry which is preliminary data.</text>
</comment>
<sequence>MAGRRRAALGPDAERVESQVQLSLGHLTDCTVPGLAVRGNVPDRPAANRDSGPDTPTPAAP</sequence>